<sequence>MYPFTSSKRDTQVEFYLLWFPWVIFIPHLIYRRNKVSSIICRIGIRCSGSQINPIGGVVSPAYQQGIPRHW</sequence>
<organism evidence="2">
    <name type="scientific">uncultured marine virus</name>
    <dbReference type="NCBI Taxonomy" id="186617"/>
    <lineage>
        <taxon>Viruses</taxon>
        <taxon>environmental samples</taxon>
    </lineage>
</organism>
<keyword evidence="1" id="KW-0472">Membrane</keyword>
<dbReference type="EMBL" id="KR029588">
    <property type="protein sequence ID" value="AKH47048.1"/>
    <property type="molecule type" value="Genomic_DNA"/>
</dbReference>
<proteinExistence type="predicted"/>
<name>A0A0F7L685_9VIRU</name>
<feature type="transmembrane region" description="Helical" evidence="1">
    <location>
        <begin position="15"/>
        <end position="31"/>
    </location>
</feature>
<accession>A0A0F7L685</accession>
<reference evidence="2" key="2">
    <citation type="submission" date="2015-03" db="EMBL/GenBank/DDBJ databases">
        <authorList>
            <person name="Chow C.-E.T."/>
            <person name="Winget D.M."/>
            <person name="White R.A.III."/>
            <person name="Hallam S.J."/>
            <person name="Suttle C.A."/>
        </authorList>
    </citation>
    <scope>NUCLEOTIDE SEQUENCE</scope>
    <source>
        <strain evidence="2">Anoxic2_4</strain>
    </source>
</reference>
<keyword evidence="1" id="KW-0812">Transmembrane</keyword>
<reference evidence="2" key="1">
    <citation type="journal article" date="2015" name="Front. Microbiol.">
        <title>Combining genomic sequencing methods to explore viral diversity and reveal potential virus-host interactions.</title>
        <authorList>
            <person name="Chow C.E."/>
            <person name="Winget D.M."/>
            <person name="White R.A.III."/>
            <person name="Hallam S.J."/>
            <person name="Suttle C.A."/>
        </authorList>
    </citation>
    <scope>NUCLEOTIDE SEQUENCE</scope>
    <source>
        <strain evidence="2">Anoxic2_4</strain>
    </source>
</reference>
<protein>
    <submittedName>
        <fullName evidence="2">Uncharacterized protein</fullName>
    </submittedName>
</protein>
<evidence type="ECO:0000313" key="2">
    <source>
        <dbReference type="EMBL" id="AKH47048.1"/>
    </source>
</evidence>
<evidence type="ECO:0000256" key="1">
    <source>
        <dbReference type="SAM" id="Phobius"/>
    </source>
</evidence>
<keyword evidence="1" id="KW-1133">Transmembrane helix</keyword>